<dbReference type="Proteomes" id="UP000237632">
    <property type="component" value="Unassembled WGS sequence"/>
</dbReference>
<sequence>MQCTIVLEFDNGDGSAVKRAQIMRFHMTTEEVWWSTNSGPCVKILFRKSWRQSVVELMGPYPVVPVSGVARRQEFDCRKPRDHYRLPSGQIGAQNLRTGHRPERSQEQLGTYLSGLKVIFLISPRVIG</sequence>
<evidence type="ECO:0000313" key="1">
    <source>
        <dbReference type="EMBL" id="PRH40719.1"/>
    </source>
</evidence>
<reference evidence="1 2" key="1">
    <citation type="submission" date="2018-03" db="EMBL/GenBank/DDBJ databases">
        <authorList>
            <person name="Nguyen K."/>
            <person name="Fouts D."/>
            <person name="Sutton G."/>
        </authorList>
    </citation>
    <scope>NUCLEOTIDE SEQUENCE [LARGE SCALE GENOMIC DNA]</scope>
    <source>
        <strain evidence="1 2">AU3578</strain>
    </source>
</reference>
<organism evidence="1 2">
    <name type="scientific">Burkholderia vietnamiensis</name>
    <dbReference type="NCBI Taxonomy" id="60552"/>
    <lineage>
        <taxon>Bacteria</taxon>
        <taxon>Pseudomonadati</taxon>
        <taxon>Pseudomonadota</taxon>
        <taxon>Betaproteobacteria</taxon>
        <taxon>Burkholderiales</taxon>
        <taxon>Burkholderiaceae</taxon>
        <taxon>Burkholderia</taxon>
        <taxon>Burkholderia cepacia complex</taxon>
    </lineage>
</organism>
<proteinExistence type="predicted"/>
<name>A0A2Z6TRY8_BURVI</name>
<evidence type="ECO:0000313" key="2">
    <source>
        <dbReference type="Proteomes" id="UP000237632"/>
    </source>
</evidence>
<dbReference type="EMBL" id="PVHK01000138">
    <property type="protein sequence ID" value="PRH40719.1"/>
    <property type="molecule type" value="Genomic_DNA"/>
</dbReference>
<accession>A0A2Z6TRY8</accession>
<dbReference type="AlphaFoldDB" id="A0A2Z6TRY8"/>
<dbReference type="RefSeq" id="WP_105856792.1">
    <property type="nucleotide sequence ID" value="NZ_BGKC01000019.1"/>
</dbReference>
<comment type="caution">
    <text evidence="1">The sequence shown here is derived from an EMBL/GenBank/DDBJ whole genome shotgun (WGS) entry which is preliminary data.</text>
</comment>
<gene>
    <name evidence="1" type="ORF">C6T65_19530</name>
</gene>
<protein>
    <submittedName>
        <fullName evidence="1">Uncharacterized protein</fullName>
    </submittedName>
</protein>